<keyword evidence="1" id="KW-0812">Transmembrane</keyword>
<reference evidence="3" key="1">
    <citation type="journal article" date="2019" name="Int. J. Syst. Evol. Microbiol.">
        <title>The Global Catalogue of Microorganisms (GCM) 10K type strain sequencing project: providing services to taxonomists for standard genome sequencing and annotation.</title>
        <authorList>
            <consortium name="The Broad Institute Genomics Platform"/>
            <consortium name="The Broad Institute Genome Sequencing Center for Infectious Disease"/>
            <person name="Wu L."/>
            <person name="Ma J."/>
        </authorList>
    </citation>
    <scope>NUCLEOTIDE SEQUENCE [LARGE SCALE GENOMIC DNA]</scope>
    <source>
        <strain evidence="3">CCUG 56608</strain>
    </source>
</reference>
<accession>A0ABW3NEX1</accession>
<comment type="caution">
    <text evidence="2">The sequence shown here is derived from an EMBL/GenBank/DDBJ whole genome shotgun (WGS) entry which is preliminary data.</text>
</comment>
<protein>
    <submittedName>
        <fullName evidence="2">Stage III sporulation protein AF</fullName>
    </submittedName>
</protein>
<sequence>MRIEIFTDWVTQIILFIILASVIDLLVPANHLQKYVRLAISLILILILLQPVFYLFNTDINAAISSSMNKIEHQLQGQPSIENQIDLEKKEIESGQDAYILEQMANELEEIAADSLKEEFDAEIASIDFQFSVMDSVSYEELTEVIVYITESEPGEGAMNTVEDVVIEWGNEEETDAEESLQEMEARLRELWEIEDKEIKVYWEGEGF</sequence>
<dbReference type="EMBL" id="JBHTKK010000009">
    <property type="protein sequence ID" value="MFD1066217.1"/>
    <property type="molecule type" value="Genomic_DNA"/>
</dbReference>
<dbReference type="NCBIfam" id="TIGR02896">
    <property type="entry name" value="spore_III_AF"/>
    <property type="match status" value="1"/>
</dbReference>
<keyword evidence="1" id="KW-1133">Transmembrane helix</keyword>
<organism evidence="2 3">
    <name type="scientific">Oceanobacillus locisalsi</name>
    <dbReference type="NCBI Taxonomy" id="546107"/>
    <lineage>
        <taxon>Bacteria</taxon>
        <taxon>Bacillati</taxon>
        <taxon>Bacillota</taxon>
        <taxon>Bacilli</taxon>
        <taxon>Bacillales</taxon>
        <taxon>Bacillaceae</taxon>
        <taxon>Oceanobacillus</taxon>
    </lineage>
</organism>
<feature type="transmembrane region" description="Helical" evidence="1">
    <location>
        <begin position="38"/>
        <end position="56"/>
    </location>
</feature>
<dbReference type="Proteomes" id="UP001597041">
    <property type="component" value="Unassembled WGS sequence"/>
</dbReference>
<dbReference type="RefSeq" id="WP_379591799.1">
    <property type="nucleotide sequence ID" value="NZ_JBHTKK010000009.1"/>
</dbReference>
<evidence type="ECO:0000313" key="3">
    <source>
        <dbReference type="Proteomes" id="UP001597041"/>
    </source>
</evidence>
<proteinExistence type="predicted"/>
<name>A0ABW3NEX1_9BACI</name>
<feature type="transmembrane region" description="Helical" evidence="1">
    <location>
        <begin position="6"/>
        <end position="26"/>
    </location>
</feature>
<dbReference type="Pfam" id="PF09581">
    <property type="entry name" value="Spore_III_AF"/>
    <property type="match status" value="1"/>
</dbReference>
<dbReference type="InterPro" id="IPR014245">
    <property type="entry name" value="Spore_III_AF"/>
</dbReference>
<evidence type="ECO:0000256" key="1">
    <source>
        <dbReference type="SAM" id="Phobius"/>
    </source>
</evidence>
<gene>
    <name evidence="2" type="primary">spoIIIAF</name>
    <name evidence="2" type="ORF">ACFQ19_09280</name>
</gene>
<evidence type="ECO:0000313" key="2">
    <source>
        <dbReference type="EMBL" id="MFD1066217.1"/>
    </source>
</evidence>
<keyword evidence="1" id="KW-0472">Membrane</keyword>
<keyword evidence="3" id="KW-1185">Reference proteome</keyword>